<gene>
    <name evidence="4" type="ORF">FDP41_001979</name>
</gene>
<dbReference type="AlphaFoldDB" id="A0A6A5C149"/>
<dbReference type="VEuPathDB" id="AmoebaDB:FDP41_001979"/>
<dbReference type="SUPFAM" id="SSF47144">
    <property type="entry name" value="HSC20 (HSCB), C-terminal oligomerisation domain"/>
    <property type="match status" value="1"/>
</dbReference>
<evidence type="ECO:0000256" key="1">
    <source>
        <dbReference type="ARBA" id="ARBA00010476"/>
    </source>
</evidence>
<dbReference type="InterPro" id="IPR004640">
    <property type="entry name" value="HscB"/>
</dbReference>
<dbReference type="GO" id="GO:0001671">
    <property type="term" value="F:ATPase activator activity"/>
    <property type="evidence" value="ECO:0007669"/>
    <property type="project" value="InterPro"/>
</dbReference>
<dbReference type="Pfam" id="PF07743">
    <property type="entry name" value="HSCB_C"/>
    <property type="match status" value="1"/>
</dbReference>
<dbReference type="InterPro" id="IPR009073">
    <property type="entry name" value="HscB_oligo_C"/>
</dbReference>
<keyword evidence="5" id="KW-1185">Reference proteome</keyword>
<accession>A0A6A5C149</accession>
<dbReference type="GO" id="GO:0005739">
    <property type="term" value="C:mitochondrion"/>
    <property type="evidence" value="ECO:0007669"/>
    <property type="project" value="TreeGrafter"/>
</dbReference>
<dbReference type="OrthoDB" id="448954at2759"/>
<dbReference type="SMART" id="SM00271">
    <property type="entry name" value="DnaJ"/>
    <property type="match status" value="1"/>
</dbReference>
<keyword evidence="2" id="KW-0143">Chaperone</keyword>
<dbReference type="GO" id="GO:0051087">
    <property type="term" value="F:protein-folding chaperone binding"/>
    <property type="evidence" value="ECO:0007669"/>
    <property type="project" value="InterPro"/>
</dbReference>
<evidence type="ECO:0000313" key="4">
    <source>
        <dbReference type="EMBL" id="KAF0978909.1"/>
    </source>
</evidence>
<dbReference type="InterPro" id="IPR001623">
    <property type="entry name" value="DnaJ_domain"/>
</dbReference>
<dbReference type="Gene3D" id="1.20.1280.20">
    <property type="entry name" value="HscB, C-terminal domain"/>
    <property type="match status" value="1"/>
</dbReference>
<dbReference type="PROSITE" id="PS50076">
    <property type="entry name" value="DNAJ_2"/>
    <property type="match status" value="1"/>
</dbReference>
<protein>
    <recommendedName>
        <fullName evidence="3">J domain-containing protein</fullName>
    </recommendedName>
</protein>
<evidence type="ECO:0000259" key="3">
    <source>
        <dbReference type="PROSITE" id="PS50076"/>
    </source>
</evidence>
<dbReference type="VEuPathDB" id="AmoebaDB:NfTy_033580"/>
<organism evidence="4 5">
    <name type="scientific">Naegleria fowleri</name>
    <name type="common">Brain eating amoeba</name>
    <dbReference type="NCBI Taxonomy" id="5763"/>
    <lineage>
        <taxon>Eukaryota</taxon>
        <taxon>Discoba</taxon>
        <taxon>Heterolobosea</taxon>
        <taxon>Tetramitia</taxon>
        <taxon>Eutetramitia</taxon>
        <taxon>Vahlkampfiidae</taxon>
        <taxon>Naegleria</taxon>
    </lineage>
</organism>
<name>A0A6A5C149_NAEFO</name>
<dbReference type="Gene3D" id="1.10.287.110">
    <property type="entry name" value="DnaJ domain"/>
    <property type="match status" value="1"/>
</dbReference>
<dbReference type="GeneID" id="68109197"/>
<dbReference type="SUPFAM" id="SSF46565">
    <property type="entry name" value="Chaperone J-domain"/>
    <property type="match status" value="1"/>
</dbReference>
<reference evidence="4 5" key="1">
    <citation type="journal article" date="2019" name="Sci. Rep.">
        <title>Nanopore sequencing improves the draft genome of the human pathogenic amoeba Naegleria fowleri.</title>
        <authorList>
            <person name="Liechti N."/>
            <person name="Schurch N."/>
            <person name="Bruggmann R."/>
            <person name="Wittwer M."/>
        </authorList>
    </citation>
    <scope>NUCLEOTIDE SEQUENCE [LARGE SCALE GENOMIC DNA]</scope>
    <source>
        <strain evidence="4 5">ATCC 30894</strain>
    </source>
</reference>
<dbReference type="NCBIfam" id="TIGR00714">
    <property type="entry name" value="hscB"/>
    <property type="match status" value="1"/>
</dbReference>
<dbReference type="OMA" id="LLCEMRF"/>
<evidence type="ECO:0000313" key="5">
    <source>
        <dbReference type="Proteomes" id="UP000444721"/>
    </source>
</evidence>
<dbReference type="VEuPathDB" id="AmoebaDB:NF0008640"/>
<feature type="domain" description="J" evidence="3">
    <location>
        <begin position="130"/>
        <end position="202"/>
    </location>
</feature>
<dbReference type="PANTHER" id="PTHR14021">
    <property type="entry name" value="IRON-SULFUR CLUSTER CO-CHAPERONE PROTEIN HSCB"/>
    <property type="match status" value="1"/>
</dbReference>
<dbReference type="EMBL" id="VFQX01000028">
    <property type="protein sequence ID" value="KAF0978909.1"/>
    <property type="molecule type" value="Genomic_DNA"/>
</dbReference>
<comment type="caution">
    <text evidence="4">The sequence shown here is derived from an EMBL/GenBank/DDBJ whole genome shotgun (WGS) entry which is preliminary data.</text>
</comment>
<dbReference type="PANTHER" id="PTHR14021:SF15">
    <property type="entry name" value="IRON-SULFUR CLUSTER CO-CHAPERONE PROTEIN HSCB"/>
    <property type="match status" value="1"/>
</dbReference>
<comment type="similarity">
    <text evidence="1">Belongs to the HscB family.</text>
</comment>
<dbReference type="GO" id="GO:0051259">
    <property type="term" value="P:protein complex oligomerization"/>
    <property type="evidence" value="ECO:0007669"/>
    <property type="project" value="InterPro"/>
</dbReference>
<sequence>MKANLVWRKLSSSSSVLQNGFRNMRTNQYVALALRDKSFIGMNSHNNIIERKFSTYFVANQVCTKNMDRECPRSTDPILLNHQQHHHPCWNCETELSCHLLFCSSCNKIQPPSSETHGTLAGQYPETSIDYFTLMDLPHEFSINPKVLHEKYKELQKVLHPDKFAQKSETEKKISRMQSAIVNTAYQTLKSTKLRAEYLLKLKEAQKLGPCNHKSVNDVQLSPEFLMDIMEVNEQINDNEDNREALTEIQMDFNERKRLIVRSIDEQFKKDDLDEARFKIAQLNYIERTLQLVDNKLHQLDLKEHRSPSNEPCDECERKN</sequence>
<dbReference type="Proteomes" id="UP000444721">
    <property type="component" value="Unassembled WGS sequence"/>
</dbReference>
<evidence type="ECO:0000256" key="2">
    <source>
        <dbReference type="ARBA" id="ARBA00023186"/>
    </source>
</evidence>
<dbReference type="InterPro" id="IPR036869">
    <property type="entry name" value="J_dom_sf"/>
</dbReference>
<dbReference type="CDD" id="cd06257">
    <property type="entry name" value="DnaJ"/>
    <property type="match status" value="1"/>
</dbReference>
<dbReference type="InterPro" id="IPR036386">
    <property type="entry name" value="HscB_C_sf"/>
</dbReference>
<proteinExistence type="inferred from homology"/>
<dbReference type="RefSeq" id="XP_044563622.1">
    <property type="nucleotide sequence ID" value="XM_044705122.1"/>
</dbReference>
<dbReference type="GO" id="GO:0044571">
    <property type="term" value="P:[2Fe-2S] cluster assembly"/>
    <property type="evidence" value="ECO:0007669"/>
    <property type="project" value="InterPro"/>
</dbReference>
<dbReference type="HAMAP" id="MF_00682">
    <property type="entry name" value="HscB"/>
    <property type="match status" value="1"/>
</dbReference>